<dbReference type="Gene3D" id="1.10.1240.10">
    <property type="entry name" value="Methionine synthase domain"/>
    <property type="match status" value="1"/>
</dbReference>
<keyword evidence="8 21" id="KW-0489">Methyltransferase</keyword>
<gene>
    <name evidence="30" type="primary">metH</name>
    <name evidence="30" type="ORF">EW093_06060</name>
</gene>
<evidence type="ECO:0000259" key="29">
    <source>
        <dbReference type="PROSITE" id="PS51337"/>
    </source>
</evidence>
<evidence type="ECO:0000256" key="2">
    <source>
        <dbReference type="ARBA" id="ARBA00001947"/>
    </source>
</evidence>
<keyword evidence="14" id="KW-0677">Repeat</keyword>
<dbReference type="InterPro" id="IPR011005">
    <property type="entry name" value="Dihydropteroate_synth-like_sf"/>
</dbReference>
<evidence type="ECO:0000256" key="14">
    <source>
        <dbReference type="ARBA" id="ARBA00022737"/>
    </source>
</evidence>
<reference evidence="30 31" key="2">
    <citation type="submission" date="2019-09" db="EMBL/GenBank/DDBJ databases">
        <title>Complete Genome Sequence and Methylome Analysis of free living Spirochaetas.</title>
        <authorList>
            <person name="Leshcheva N."/>
            <person name="Mikheeva N."/>
        </authorList>
    </citation>
    <scope>NUCLEOTIDE SEQUENCE [LARGE SCALE GENOMIC DNA]</scope>
    <source>
        <strain evidence="30 31">P</strain>
    </source>
</reference>
<feature type="binding site" description="axial binding residue" evidence="22">
    <location>
        <position position="751"/>
    </location>
    <ligand>
        <name>methylcob(III)alamin</name>
        <dbReference type="ChEBI" id="CHEBI:28115"/>
    </ligand>
    <ligandPart>
        <name>Co</name>
        <dbReference type="ChEBI" id="CHEBI:27638"/>
    </ligandPart>
</feature>
<evidence type="ECO:0000256" key="20">
    <source>
        <dbReference type="NCBIfam" id="TIGR02082"/>
    </source>
</evidence>
<dbReference type="Pfam" id="PF02574">
    <property type="entry name" value="S-methyl_trans"/>
    <property type="match status" value="1"/>
</dbReference>
<feature type="domain" description="Pterin-binding" evidence="26">
    <location>
        <begin position="350"/>
        <end position="611"/>
    </location>
</feature>
<dbReference type="GO" id="GO:0008270">
    <property type="term" value="F:zinc ion binding"/>
    <property type="evidence" value="ECO:0007669"/>
    <property type="project" value="UniProtKB-UniRule"/>
</dbReference>
<proteinExistence type="inferred from homology"/>
<keyword evidence="16 21" id="KW-0486">Methionine biosynthesis</keyword>
<dbReference type="InterPro" id="IPR003726">
    <property type="entry name" value="HCY_dom"/>
</dbReference>
<dbReference type="Gene3D" id="3.40.50.280">
    <property type="entry name" value="Cobalamin-binding domain"/>
    <property type="match status" value="1"/>
</dbReference>
<dbReference type="EMBL" id="CP035807">
    <property type="protein sequence ID" value="QEN04282.1"/>
    <property type="molecule type" value="Genomic_DNA"/>
</dbReference>
<evidence type="ECO:0000313" key="31">
    <source>
        <dbReference type="Proteomes" id="UP000323824"/>
    </source>
</evidence>
<dbReference type="AlphaFoldDB" id="A0A5C1QDK1"/>
<keyword evidence="11 21" id="KW-0808">Transferase</keyword>
<dbReference type="InterPro" id="IPR004223">
    <property type="entry name" value="VitB12-dep_Met_synth_activ_dom"/>
</dbReference>
<dbReference type="FunFam" id="1.10.1240.10:FF:000001">
    <property type="entry name" value="Methionine synthase"/>
    <property type="match status" value="1"/>
</dbReference>
<keyword evidence="10 21" id="KW-0846">Cobalamin</keyword>
<comment type="domain">
    <text evidence="21">Modular enzyme with four functionally distinct domains. The isolated Hcy-binding domain catalyzes methyl transfer from free methylcobalamin to homocysteine. The Hcy-binding domain in association with the pterin-binding domain catalyzes the methylation of cob(I)alamin by methyltetrahydrofolate and the methylation of homocysteine. The B12-binding domain binds the cofactor. The AdoMet activation domain binds S-adenosyl-L-methionine. Under aerobic conditions cob(I)alamin can be converted to inactive cob(II)alamin. Reductive methylation by S-adenosyl-L-methionine and flavodoxin regenerates methylcobalamin.</text>
</comment>
<dbReference type="Gene3D" id="3.20.20.20">
    <property type="entry name" value="Dihydropteroate synthase-like"/>
    <property type="match status" value="1"/>
</dbReference>
<evidence type="ECO:0000259" key="28">
    <source>
        <dbReference type="PROSITE" id="PS51332"/>
    </source>
</evidence>
<feature type="binding site" evidence="23">
    <location>
        <begin position="748"/>
        <end position="752"/>
    </location>
    <ligand>
        <name>methylcob(III)alamin</name>
        <dbReference type="ChEBI" id="CHEBI:28115"/>
    </ligand>
</feature>
<dbReference type="SUPFAM" id="SSF82282">
    <property type="entry name" value="Homocysteine S-methyltransferase"/>
    <property type="match status" value="1"/>
</dbReference>
<dbReference type="InterPro" id="IPR050554">
    <property type="entry name" value="Met_Synthase/Corrinoid"/>
</dbReference>
<evidence type="ECO:0000256" key="10">
    <source>
        <dbReference type="ARBA" id="ARBA00022628"/>
    </source>
</evidence>
<dbReference type="InterPro" id="IPR011822">
    <property type="entry name" value="MetH"/>
</dbReference>
<dbReference type="InterPro" id="IPR036594">
    <property type="entry name" value="Meth_synthase_dom"/>
</dbReference>
<feature type="binding site" evidence="23">
    <location>
        <begin position="1161"/>
        <end position="1162"/>
    </location>
    <ligand>
        <name>S-adenosyl-L-methionine</name>
        <dbReference type="ChEBI" id="CHEBI:59789"/>
    </ligand>
</feature>
<dbReference type="GO" id="GO:0046653">
    <property type="term" value="P:tetrahydrofolate metabolic process"/>
    <property type="evidence" value="ECO:0007669"/>
    <property type="project" value="TreeGrafter"/>
</dbReference>
<comment type="cofactor">
    <cofactor evidence="2 21 24">
        <name>Zn(2+)</name>
        <dbReference type="ChEBI" id="CHEBI:29105"/>
    </cofactor>
</comment>
<dbReference type="NCBIfam" id="NF007024">
    <property type="entry name" value="PRK09490.1"/>
    <property type="match status" value="1"/>
</dbReference>
<dbReference type="PIRSF" id="PIRSF000381">
    <property type="entry name" value="MetH"/>
    <property type="match status" value="1"/>
</dbReference>
<feature type="domain" description="B12-binding N-terminal" evidence="29">
    <location>
        <begin position="641"/>
        <end position="735"/>
    </location>
</feature>
<evidence type="ECO:0000256" key="1">
    <source>
        <dbReference type="ARBA" id="ARBA00001700"/>
    </source>
</evidence>
<dbReference type="NCBIfam" id="TIGR02082">
    <property type="entry name" value="metH"/>
    <property type="match status" value="1"/>
</dbReference>
<dbReference type="GO" id="GO:0008705">
    <property type="term" value="F:methionine synthase activity"/>
    <property type="evidence" value="ECO:0007669"/>
    <property type="project" value="UniProtKB-UniRule"/>
</dbReference>
<evidence type="ECO:0000256" key="11">
    <source>
        <dbReference type="ARBA" id="ARBA00022679"/>
    </source>
</evidence>
<dbReference type="PANTHER" id="PTHR45833:SF1">
    <property type="entry name" value="METHIONINE SYNTHASE"/>
    <property type="match status" value="1"/>
</dbReference>
<dbReference type="UniPathway" id="UPA00051">
    <property type="reaction ID" value="UER00081"/>
</dbReference>
<evidence type="ECO:0000313" key="30">
    <source>
        <dbReference type="EMBL" id="QEN04282.1"/>
    </source>
</evidence>
<feature type="binding site" evidence="23">
    <location>
        <position position="1109"/>
    </location>
    <ligand>
        <name>S-adenosyl-L-methionine</name>
        <dbReference type="ChEBI" id="CHEBI:59789"/>
    </ligand>
</feature>
<keyword evidence="31" id="KW-1185">Reference proteome</keyword>
<dbReference type="PANTHER" id="PTHR45833">
    <property type="entry name" value="METHIONINE SYNTHASE"/>
    <property type="match status" value="1"/>
</dbReference>
<dbReference type="SUPFAM" id="SSF47644">
    <property type="entry name" value="Methionine synthase domain"/>
    <property type="match status" value="1"/>
</dbReference>
<feature type="binding site" evidence="22 24">
    <location>
        <position position="304"/>
    </location>
    <ligand>
        <name>Zn(2+)</name>
        <dbReference type="ChEBI" id="CHEBI:29105"/>
    </ligand>
</feature>
<dbReference type="GO" id="GO:0032259">
    <property type="term" value="P:methylation"/>
    <property type="evidence" value="ECO:0007669"/>
    <property type="project" value="UniProtKB-KW"/>
</dbReference>
<evidence type="ECO:0000256" key="19">
    <source>
        <dbReference type="ARBA" id="ARBA00031040"/>
    </source>
</evidence>
<feature type="binding site" evidence="23">
    <location>
        <position position="852"/>
    </location>
    <ligand>
        <name>methylcob(III)alamin</name>
        <dbReference type="ChEBI" id="CHEBI:28115"/>
    </ligand>
</feature>
<dbReference type="Gene3D" id="1.10.288.10">
    <property type="entry name" value="Cobalamin-dependent Methionine Synthase, domain 2"/>
    <property type="match status" value="1"/>
</dbReference>
<dbReference type="SMART" id="SM01018">
    <property type="entry name" value="B12-binding_2"/>
    <property type="match status" value="1"/>
</dbReference>
<dbReference type="KEGG" id="sper:EW093_06060"/>
<feature type="domain" description="Hcy-binding" evidence="25">
    <location>
        <begin position="3"/>
        <end position="319"/>
    </location>
</feature>
<evidence type="ECO:0000256" key="17">
    <source>
        <dbReference type="ARBA" id="ARBA00023285"/>
    </source>
</evidence>
<dbReference type="InterPro" id="IPR033706">
    <property type="entry name" value="Met_synthase_B12-bd"/>
</dbReference>
<accession>A0A5C1QDK1</accession>
<comment type="cofactor">
    <cofactor evidence="3 21 22">
        <name>methylcob(III)alamin</name>
        <dbReference type="ChEBI" id="CHEBI:28115"/>
    </cofactor>
</comment>
<feature type="domain" description="B12-binding" evidence="28">
    <location>
        <begin position="738"/>
        <end position="873"/>
    </location>
</feature>
<evidence type="ECO:0000259" key="27">
    <source>
        <dbReference type="PROSITE" id="PS50974"/>
    </source>
</evidence>
<evidence type="ECO:0000259" key="26">
    <source>
        <dbReference type="PROSITE" id="PS50972"/>
    </source>
</evidence>
<keyword evidence="17 21" id="KW-0170">Cobalt</keyword>
<dbReference type="FunFam" id="3.40.50.280:FF:000001">
    <property type="entry name" value="Methionine synthase"/>
    <property type="match status" value="1"/>
</dbReference>
<dbReference type="RefSeq" id="WP_149567530.1">
    <property type="nucleotide sequence ID" value="NZ_CP035807.1"/>
</dbReference>
<evidence type="ECO:0000256" key="23">
    <source>
        <dbReference type="PIRSR" id="PIRSR000381-2"/>
    </source>
</evidence>
<dbReference type="InterPro" id="IPR000489">
    <property type="entry name" value="Pterin-binding_dom"/>
</dbReference>
<comment type="pathway">
    <text evidence="4 21">Amino-acid biosynthesis; L-methionine biosynthesis via de novo pathway; L-methionine from L-homocysteine (MetH route): step 1/1.</text>
</comment>
<evidence type="ECO:0000256" key="13">
    <source>
        <dbReference type="ARBA" id="ARBA00022723"/>
    </source>
</evidence>
<evidence type="ECO:0000256" key="24">
    <source>
        <dbReference type="PROSITE-ProRule" id="PRU00333"/>
    </source>
</evidence>
<dbReference type="Pfam" id="PF02310">
    <property type="entry name" value="B12-binding"/>
    <property type="match status" value="1"/>
</dbReference>
<dbReference type="PROSITE" id="PS50970">
    <property type="entry name" value="HCY"/>
    <property type="match status" value="1"/>
</dbReference>
<dbReference type="SUPFAM" id="SSF51717">
    <property type="entry name" value="Dihydropteroate synthetase-like"/>
    <property type="match status" value="1"/>
</dbReference>
<keyword evidence="13 21" id="KW-0479">Metal-binding</keyword>
<evidence type="ECO:0000256" key="15">
    <source>
        <dbReference type="ARBA" id="ARBA00022833"/>
    </source>
</evidence>
<feature type="binding site" evidence="23">
    <location>
        <position position="800"/>
    </location>
    <ligand>
        <name>methylcob(III)alamin</name>
        <dbReference type="ChEBI" id="CHEBI:28115"/>
    </ligand>
</feature>
<dbReference type="Pfam" id="PF02607">
    <property type="entry name" value="B12-binding_2"/>
    <property type="match status" value="1"/>
</dbReference>
<evidence type="ECO:0000256" key="6">
    <source>
        <dbReference type="ARBA" id="ARBA00012032"/>
    </source>
</evidence>
<name>A0A5C1QDK1_9SPIO</name>
<evidence type="ECO:0000256" key="8">
    <source>
        <dbReference type="ARBA" id="ARBA00022603"/>
    </source>
</evidence>
<dbReference type="SUPFAM" id="SSF52242">
    <property type="entry name" value="Cobalamin (vitamin B12)-binding domain"/>
    <property type="match status" value="1"/>
</dbReference>
<feature type="domain" description="AdoMet activation" evidence="27">
    <location>
        <begin position="889"/>
        <end position="1195"/>
    </location>
</feature>
<dbReference type="PROSITE" id="PS51337">
    <property type="entry name" value="B12_BINDING_NTER"/>
    <property type="match status" value="1"/>
</dbReference>
<dbReference type="OrthoDB" id="9803687at2"/>
<dbReference type="InterPro" id="IPR037010">
    <property type="entry name" value="VitB12-dep_Met_synth_activ_sf"/>
</dbReference>
<evidence type="ECO:0000256" key="5">
    <source>
        <dbReference type="ARBA" id="ARBA00010398"/>
    </source>
</evidence>
<feature type="binding site" evidence="23">
    <location>
        <position position="685"/>
    </location>
    <ligand>
        <name>methylcob(III)alamin</name>
        <dbReference type="ChEBI" id="CHEBI:28115"/>
    </ligand>
</feature>
<sequence>MNKEEFIKLMKERILILDGAMGTMIQERKLSEDDFRSERFKNHPSPLQGNNDLLILTQPDIIKEIHRDFLNAGADIVSTNTFNSTKVSQEDYGTQDLVYELNYNGAKIAKEVCNEFSDKPRFVAGSIGPTSRTLSLSPDVNNPGYRNMDFDTLKDDYFVAVKALVEGGADIILLETVFDTLNAKACMYAVASYFDECGKDIPVMISGTITDASGRTLSGQTAKAFFYSVTHINPVSVGFNCALGAEDLKPHLEDVSNIAWTGISTHPNAGLPNEFGEYDQSPEFMANILEDFAKEGLVNIVGGCCGTTPIHIEAIAKSVKKYKPRVIKENPHNSFYTGLEPLVLNENSLFQNVGERNNVTGSRKFARLIREKKYEEALEISRSQVENGADIIDINLDEAMLDSKEEMKIFLNLIASEPDISRVPLMIDSSKWEVIEQGLKCVQGKAIVNSISLKEGEERFLELAKKIRNYGAATIVMAFDEVGQADTADRKVEICTRSYNLLREKLNFPPEDIIFDPNILAIATGIEEHNNYAVDFINAVGRIKKSLPYTRISGGVSNVSFSFRGNNPVREAIHTVFLYHAIKNGMDMGIVNAGQLGVYDEIPKHLLTLVEDVVLNRNSEATDRLIDAAANFQSSGKAVVEDLSWREEPVESRLIHSLVKGITNFLDTDVEEVRLKMDKAIDVIEGPLMAGMDRVGDLFGSGKMFLPQVVKSARVMKQAVAILMPFIEAEKVGTSTSKGKVLMATVKGDVHDIGKNIVGVVLQCNNYEVIDLGVMVPCKKILDVAKEENVDLIGLSGLITPSLDEMVYVATELEKSGMKIPVFIGGATTSKIHTAVKIAPATTNPVVYVPDASRTIGVLNSILNKDTGRAYGEKISLEYQVLREQREIRNKKREILSLEEANRAKFKIEPNYTPIKPSYIGVKHYTDIKPESLVDFIDWTFFYYAWGMKKSNPESKKLLAEGKAMLDKMLHRLSVSAYVGFFPAVTKGNTIYITLNDGTVAKYPTLRQQEKNRNGHCLSLSDYILTDEIDKQDYIGLFAGTPGIGLDDILDEYRDDDYNLMLIKTLSYRLAEALSEYLHRVVRTQTWGYSPKENIPIKDLLKGRYDTIRPAPGYGCCPDHREKKLIFEILGIDDIELTESYMMKPVSSTCGYYFSHPESEYFSIGTIGQDQTSLYAKEREEKEDEQYKWLSGNIN</sequence>
<dbReference type="EC" id="2.1.1.13" evidence="6 20"/>
<evidence type="ECO:0000256" key="4">
    <source>
        <dbReference type="ARBA" id="ARBA00005178"/>
    </source>
</evidence>
<dbReference type="PROSITE" id="PS50974">
    <property type="entry name" value="ADOMET_ACTIVATION"/>
    <property type="match status" value="1"/>
</dbReference>
<feature type="binding site" evidence="22 24">
    <location>
        <position position="305"/>
    </location>
    <ligand>
        <name>Zn(2+)</name>
        <dbReference type="ChEBI" id="CHEBI:29105"/>
    </ligand>
</feature>
<evidence type="ECO:0000256" key="16">
    <source>
        <dbReference type="ARBA" id="ARBA00023167"/>
    </source>
</evidence>
<dbReference type="SUPFAM" id="SSF56507">
    <property type="entry name" value="Methionine synthase activation domain-like"/>
    <property type="match status" value="1"/>
</dbReference>
<dbReference type="Gene3D" id="3.10.196.10">
    <property type="entry name" value="Vitamin B12-dependent methionine synthase, activation domain"/>
    <property type="match status" value="1"/>
</dbReference>
<dbReference type="FunFam" id="3.20.20.330:FF:000001">
    <property type="entry name" value="Methionine synthase"/>
    <property type="match status" value="1"/>
</dbReference>
<reference evidence="30 31" key="1">
    <citation type="submission" date="2019-02" db="EMBL/GenBank/DDBJ databases">
        <authorList>
            <person name="Fomenkov A."/>
            <person name="Dubinina G."/>
            <person name="Grabovich M."/>
            <person name="Vincze T."/>
            <person name="Roberts R.J."/>
        </authorList>
    </citation>
    <scope>NUCLEOTIDE SEQUENCE [LARGE SCALE GENOMIC DNA]</scope>
    <source>
        <strain evidence="30 31">P</strain>
    </source>
</reference>
<evidence type="ECO:0000259" key="25">
    <source>
        <dbReference type="PROSITE" id="PS50970"/>
    </source>
</evidence>
<evidence type="ECO:0000256" key="9">
    <source>
        <dbReference type="ARBA" id="ARBA00022605"/>
    </source>
</evidence>
<dbReference type="InterPro" id="IPR036589">
    <property type="entry name" value="HCY_dom_sf"/>
</dbReference>
<comment type="function">
    <text evidence="18 21">Catalyzes the transfer of a methyl group from methyl-cobalamin to homocysteine, yielding enzyme-bound cob(I)alamin and methionine. Subsequently, remethylates the cofactor using methyltetrahydrofolate.</text>
</comment>
<dbReference type="CDD" id="cd00740">
    <property type="entry name" value="MeTr"/>
    <property type="match status" value="1"/>
</dbReference>
<dbReference type="PROSITE" id="PS51332">
    <property type="entry name" value="B12_BINDING"/>
    <property type="match status" value="1"/>
</dbReference>
<dbReference type="GO" id="GO:0031419">
    <property type="term" value="F:cobalamin binding"/>
    <property type="evidence" value="ECO:0007669"/>
    <property type="project" value="UniProtKB-UniRule"/>
</dbReference>
<dbReference type="Pfam" id="PF00809">
    <property type="entry name" value="Pterin_bind"/>
    <property type="match status" value="1"/>
</dbReference>
<feature type="binding site" evidence="22 24">
    <location>
        <position position="241"/>
    </location>
    <ligand>
        <name>Zn(2+)</name>
        <dbReference type="ChEBI" id="CHEBI:29105"/>
    </ligand>
</feature>
<comment type="similarity">
    <text evidence="5">Belongs to the vitamin-B12 dependent methionine synthase family.</text>
</comment>
<dbReference type="Gene3D" id="3.20.20.330">
    <property type="entry name" value="Homocysteine-binding-like domain"/>
    <property type="match status" value="1"/>
</dbReference>
<dbReference type="PROSITE" id="PS50972">
    <property type="entry name" value="PTERIN_BINDING"/>
    <property type="match status" value="1"/>
</dbReference>
<evidence type="ECO:0000256" key="3">
    <source>
        <dbReference type="ARBA" id="ARBA00001956"/>
    </source>
</evidence>
<evidence type="ECO:0000256" key="7">
    <source>
        <dbReference type="ARBA" id="ARBA00013998"/>
    </source>
</evidence>
<dbReference type="InterPro" id="IPR003759">
    <property type="entry name" value="Cbl-bd_cap"/>
</dbReference>
<comment type="catalytic activity">
    <reaction evidence="1 21">
        <text>(6S)-5-methyl-5,6,7,8-tetrahydrofolate + L-homocysteine = (6S)-5,6,7,8-tetrahydrofolate + L-methionine</text>
        <dbReference type="Rhea" id="RHEA:11172"/>
        <dbReference type="ChEBI" id="CHEBI:18608"/>
        <dbReference type="ChEBI" id="CHEBI:57453"/>
        <dbReference type="ChEBI" id="CHEBI:57844"/>
        <dbReference type="ChEBI" id="CHEBI:58199"/>
        <dbReference type="EC" id="2.1.1.13"/>
    </reaction>
</comment>
<evidence type="ECO:0000256" key="12">
    <source>
        <dbReference type="ARBA" id="ARBA00022691"/>
    </source>
</evidence>
<evidence type="ECO:0000256" key="21">
    <source>
        <dbReference type="PIRNR" id="PIRNR000381"/>
    </source>
</evidence>
<dbReference type="Proteomes" id="UP000323824">
    <property type="component" value="Chromosome"/>
</dbReference>
<keyword evidence="9 21" id="KW-0028">Amino-acid biosynthesis</keyword>
<evidence type="ECO:0000256" key="22">
    <source>
        <dbReference type="PIRSR" id="PIRSR000381-1"/>
    </source>
</evidence>
<dbReference type="GO" id="GO:0005829">
    <property type="term" value="C:cytosol"/>
    <property type="evidence" value="ECO:0007669"/>
    <property type="project" value="TreeGrafter"/>
</dbReference>
<dbReference type="FunFam" id="3.20.20.20:FF:000002">
    <property type="entry name" value="Methionine synthase"/>
    <property type="match status" value="1"/>
</dbReference>
<dbReference type="CDD" id="cd02069">
    <property type="entry name" value="methionine_synthase_B12_BD"/>
    <property type="match status" value="1"/>
</dbReference>
<feature type="binding site" evidence="23">
    <location>
        <position position="938"/>
    </location>
    <ligand>
        <name>S-adenosyl-L-methionine</name>
        <dbReference type="ChEBI" id="CHEBI:59789"/>
    </ligand>
</feature>
<dbReference type="InterPro" id="IPR036724">
    <property type="entry name" value="Cobalamin-bd_sf"/>
</dbReference>
<keyword evidence="12 21" id="KW-0949">S-adenosyl-L-methionine</keyword>
<protein>
    <recommendedName>
        <fullName evidence="7 20">Methionine synthase</fullName>
        <ecNumber evidence="6 20">2.1.1.13</ecNumber>
    </recommendedName>
    <alternativeName>
        <fullName evidence="19 21">5-methyltetrahydrofolate--homocysteine methyltransferase</fullName>
    </alternativeName>
</protein>
<keyword evidence="15 21" id="KW-0862">Zinc</keyword>
<organism evidence="30 31">
    <name type="scientific">Thiospirochaeta perfilievii</name>
    <dbReference type="NCBI Taxonomy" id="252967"/>
    <lineage>
        <taxon>Bacteria</taxon>
        <taxon>Pseudomonadati</taxon>
        <taxon>Spirochaetota</taxon>
        <taxon>Spirochaetia</taxon>
        <taxon>Spirochaetales</taxon>
        <taxon>Spirochaetaceae</taxon>
        <taxon>Thiospirochaeta</taxon>
    </lineage>
</organism>
<dbReference type="GO" id="GO:0050667">
    <property type="term" value="P:homocysteine metabolic process"/>
    <property type="evidence" value="ECO:0007669"/>
    <property type="project" value="TreeGrafter"/>
</dbReference>
<dbReference type="Pfam" id="PF02965">
    <property type="entry name" value="Met_synt_B12"/>
    <property type="match status" value="1"/>
</dbReference>
<feature type="binding site" evidence="23">
    <location>
        <position position="796"/>
    </location>
    <ligand>
        <name>methylcob(III)alamin</name>
        <dbReference type="ChEBI" id="CHEBI:28115"/>
    </ligand>
</feature>
<dbReference type="InterPro" id="IPR006158">
    <property type="entry name" value="Cobalamin-bd"/>
</dbReference>
<evidence type="ECO:0000256" key="18">
    <source>
        <dbReference type="ARBA" id="ARBA00025552"/>
    </source>
</evidence>